<feature type="transmembrane region" description="Helical" evidence="2">
    <location>
        <begin position="6"/>
        <end position="31"/>
    </location>
</feature>
<dbReference type="PROSITE" id="PS50005">
    <property type="entry name" value="TPR"/>
    <property type="match status" value="1"/>
</dbReference>
<dbReference type="Pfam" id="PF13181">
    <property type="entry name" value="TPR_8"/>
    <property type="match status" value="1"/>
</dbReference>
<evidence type="ECO:0000313" key="4">
    <source>
        <dbReference type="Proteomes" id="UP001597233"/>
    </source>
</evidence>
<reference evidence="4" key="1">
    <citation type="journal article" date="2019" name="Int. J. Syst. Evol. Microbiol.">
        <title>The Global Catalogue of Microorganisms (GCM) 10K type strain sequencing project: providing services to taxonomists for standard genome sequencing and annotation.</title>
        <authorList>
            <consortium name="The Broad Institute Genomics Platform"/>
            <consortium name="The Broad Institute Genome Sequencing Center for Infectious Disease"/>
            <person name="Wu L."/>
            <person name="Ma J."/>
        </authorList>
    </citation>
    <scope>NUCLEOTIDE SEQUENCE [LARGE SCALE GENOMIC DNA]</scope>
    <source>
        <strain evidence="4">CCUG 54950</strain>
    </source>
</reference>
<dbReference type="SUPFAM" id="SSF48452">
    <property type="entry name" value="TPR-like"/>
    <property type="match status" value="1"/>
</dbReference>
<dbReference type="Gene3D" id="1.25.40.10">
    <property type="entry name" value="Tetratricopeptide repeat domain"/>
    <property type="match status" value="1"/>
</dbReference>
<accession>A0ABW4RQE0</accession>
<dbReference type="EMBL" id="JBHUEH010000032">
    <property type="protein sequence ID" value="MFD1888475.1"/>
    <property type="molecule type" value="Genomic_DNA"/>
</dbReference>
<dbReference type="InterPro" id="IPR019734">
    <property type="entry name" value="TPR_rpt"/>
</dbReference>
<dbReference type="InterPro" id="IPR011990">
    <property type="entry name" value="TPR-like_helical_dom_sf"/>
</dbReference>
<evidence type="ECO:0000256" key="1">
    <source>
        <dbReference type="PROSITE-ProRule" id="PRU00339"/>
    </source>
</evidence>
<dbReference type="RefSeq" id="WP_347323186.1">
    <property type="nucleotide sequence ID" value="NZ_JBCGUH010000001.1"/>
</dbReference>
<dbReference type="PANTHER" id="PTHR44749:SF1">
    <property type="entry name" value="TETRATRICOPEPTIDE-LIKE HELICAL DOMAIN-CONTAINING PROTEIN"/>
    <property type="match status" value="1"/>
</dbReference>
<evidence type="ECO:0000313" key="3">
    <source>
        <dbReference type="EMBL" id="MFD1888475.1"/>
    </source>
</evidence>
<proteinExistence type="predicted"/>
<dbReference type="PANTHER" id="PTHR44749">
    <property type="entry name" value="SUPPRESSOR OF RPS4-RLD 1"/>
    <property type="match status" value="1"/>
</dbReference>
<comment type="caution">
    <text evidence="3">The sequence shown here is derived from an EMBL/GenBank/DDBJ whole genome shotgun (WGS) entry which is preliminary data.</text>
</comment>
<keyword evidence="2" id="KW-1133">Transmembrane helix</keyword>
<name>A0ABW4RQE0_9BACL</name>
<gene>
    <name evidence="3" type="ORF">ACFSC9_23575</name>
</gene>
<keyword evidence="2" id="KW-0812">Transmembrane</keyword>
<organism evidence="3 4">
    <name type="scientific">Paenibacillus wenxiniae</name>
    <dbReference type="NCBI Taxonomy" id="1636843"/>
    <lineage>
        <taxon>Bacteria</taxon>
        <taxon>Bacillati</taxon>
        <taxon>Bacillota</taxon>
        <taxon>Bacilli</taxon>
        <taxon>Bacillales</taxon>
        <taxon>Paenibacillaceae</taxon>
        <taxon>Paenibacillus</taxon>
    </lineage>
</organism>
<keyword evidence="2" id="KW-0472">Membrane</keyword>
<feature type="repeat" description="TPR" evidence="1">
    <location>
        <begin position="100"/>
        <end position="133"/>
    </location>
</feature>
<keyword evidence="4" id="KW-1185">Reference proteome</keyword>
<protein>
    <submittedName>
        <fullName evidence="3">Tetratricopeptide repeat protein</fullName>
    </submittedName>
</protein>
<keyword evidence="1" id="KW-0802">TPR repeat</keyword>
<dbReference type="Proteomes" id="UP001597233">
    <property type="component" value="Unassembled WGS sequence"/>
</dbReference>
<sequence length="224" mass="26389">MSKIFIFSILWWLLGNPFLALIVLLVIIYVLDRRFVGIFPSAVKPLRRMSRIRALRRQVANSPSDMSSRYELARLLLERRHYNEAKRWLEQIGHAYEESAEYWDDLGTVMLHTGDASIGEHYMLKALELNPRVKYGEPYLRLASYYAQHHNEQKALDVLERFRDIQSSSCRAYYMLGQLDRSLGREQAAKAAFQEAVTIYRSLPKYKKRSERGWAIRSWLRSLV</sequence>
<evidence type="ECO:0000256" key="2">
    <source>
        <dbReference type="SAM" id="Phobius"/>
    </source>
</evidence>
<dbReference type="InterPro" id="IPR044650">
    <property type="entry name" value="SRFR1-like"/>
</dbReference>